<name>A0A2P6VFM7_9CHLO</name>
<accession>A0A2P6VFM7</accession>
<proteinExistence type="predicted"/>
<dbReference type="PANTHER" id="PTHR31591">
    <property type="entry name" value="UPF0613 PROTEIN PB24D3.06C"/>
    <property type="match status" value="1"/>
</dbReference>
<keyword evidence="2" id="KW-1185">Reference proteome</keyword>
<reference evidence="1 2" key="1">
    <citation type="journal article" date="2018" name="Plant J.">
        <title>Genome sequences of Chlorella sorokiniana UTEX 1602 and Micractinium conductrix SAG 241.80: implications to maltose excretion by a green alga.</title>
        <authorList>
            <person name="Arriola M.B."/>
            <person name="Velmurugan N."/>
            <person name="Zhang Y."/>
            <person name="Plunkett M.H."/>
            <person name="Hondzo H."/>
            <person name="Barney B.M."/>
        </authorList>
    </citation>
    <scope>NUCLEOTIDE SEQUENCE [LARGE SCALE GENOMIC DNA]</scope>
    <source>
        <strain evidence="1 2">SAG 241.80</strain>
    </source>
</reference>
<dbReference type="EMBL" id="LHPF02000009">
    <property type="protein sequence ID" value="PSC72892.1"/>
    <property type="molecule type" value="Genomic_DNA"/>
</dbReference>
<sequence>MEGRLFRYGRGAANVAFMSGRHPRHVIMIGGLTDGLLFAPYCRPLAARLEDERWSLVQTLLSSSHAGYGTASLDQDADELHQLATCLKEEHGSQGVVILGHSTGCQDAVRYCQRHRASADAAPLLGAVLQAPVSDVEWFATNPPTAERLALARAMVEQGKGEEIAFRIKEYDGAAITARRWLALAEPGGDDDMFSSALSDAQLGSIFGAMVGLPTLVLLSGAEECVASQDEYRAQGQRIVQAIGAGARLRIVKGAAHALNGKEEEGSAAITACVATLGPPLVSRDDEQRNDGGGGGPPGGRCGCVVS</sequence>
<dbReference type="OrthoDB" id="10034502at2759"/>
<dbReference type="Pfam" id="PF08538">
    <property type="entry name" value="DUF1749"/>
    <property type="match status" value="1"/>
</dbReference>
<dbReference type="Gene3D" id="3.40.50.1820">
    <property type="entry name" value="alpha/beta hydrolase"/>
    <property type="match status" value="1"/>
</dbReference>
<dbReference type="InterPro" id="IPR029058">
    <property type="entry name" value="AB_hydrolase_fold"/>
</dbReference>
<gene>
    <name evidence="1" type="ORF">C2E20_3895</name>
</gene>
<dbReference type="PANTHER" id="PTHR31591:SF1">
    <property type="entry name" value="UPF0613 PROTEIN PB24D3.06C"/>
    <property type="match status" value="1"/>
</dbReference>
<organism evidence="1 2">
    <name type="scientific">Micractinium conductrix</name>
    <dbReference type="NCBI Taxonomy" id="554055"/>
    <lineage>
        <taxon>Eukaryota</taxon>
        <taxon>Viridiplantae</taxon>
        <taxon>Chlorophyta</taxon>
        <taxon>core chlorophytes</taxon>
        <taxon>Trebouxiophyceae</taxon>
        <taxon>Chlorellales</taxon>
        <taxon>Chlorellaceae</taxon>
        <taxon>Chlorella clade</taxon>
        <taxon>Micractinium</taxon>
    </lineage>
</organism>
<comment type="caution">
    <text evidence="1">The sequence shown here is derived from an EMBL/GenBank/DDBJ whole genome shotgun (WGS) entry which is preliminary data.</text>
</comment>
<dbReference type="SUPFAM" id="SSF53474">
    <property type="entry name" value="alpha/beta-Hydrolases"/>
    <property type="match status" value="1"/>
</dbReference>
<dbReference type="InterPro" id="IPR013744">
    <property type="entry name" value="SidJ"/>
</dbReference>
<evidence type="ECO:0000313" key="1">
    <source>
        <dbReference type="EMBL" id="PSC72892.1"/>
    </source>
</evidence>
<evidence type="ECO:0000313" key="2">
    <source>
        <dbReference type="Proteomes" id="UP000239649"/>
    </source>
</evidence>
<protein>
    <submittedName>
        <fullName evidence="1">UPF0613 -like</fullName>
    </submittedName>
</protein>
<dbReference type="Proteomes" id="UP000239649">
    <property type="component" value="Unassembled WGS sequence"/>
</dbReference>
<dbReference type="AlphaFoldDB" id="A0A2P6VFM7"/>